<gene>
    <name evidence="1" type="ORF">E4P82_13140</name>
</gene>
<dbReference type="Pfam" id="PF09941">
    <property type="entry name" value="DUF2173"/>
    <property type="match status" value="1"/>
</dbReference>
<dbReference type="Proteomes" id="UP000760480">
    <property type="component" value="Unassembled WGS sequence"/>
</dbReference>
<evidence type="ECO:0000313" key="1">
    <source>
        <dbReference type="EMBL" id="NMQ20056.1"/>
    </source>
</evidence>
<evidence type="ECO:0000313" key="2">
    <source>
        <dbReference type="Proteomes" id="UP000760480"/>
    </source>
</evidence>
<comment type="caution">
    <text evidence="1">The sequence shown here is derived from an EMBL/GenBank/DDBJ whole genome shotgun (WGS) entry which is preliminary data.</text>
</comment>
<accession>A0ABX1TMV9</accession>
<sequence length="110" mass="12313">MIRRILALDGVNVICHFRDDGYLLEGYGLMGRDDMARLAQFAHDYRRMIQGNADQLAMFTGMRGWTPPHGWIARGAVQSVCGVGNLVCVVEGADAPLNEILLELREISHW</sequence>
<name>A0ABX1TMV9_9GAMM</name>
<reference evidence="1 2" key="1">
    <citation type="submission" date="2019-03" db="EMBL/GenBank/DDBJ databases">
        <title>Metabolic reconstructions from genomes of highly enriched 'Candidatus Accumulibacter' and 'Candidatus Competibacter' bioreactor populations.</title>
        <authorList>
            <person name="Annavajhala M.K."/>
            <person name="Welles L."/>
            <person name="Abbas B."/>
            <person name="Sorokin D."/>
            <person name="Park H."/>
            <person name="Van Loosdrecht M."/>
            <person name="Chandran K."/>
        </authorList>
    </citation>
    <scope>NUCLEOTIDE SEQUENCE [LARGE SCALE GENOMIC DNA]</scope>
    <source>
        <strain evidence="1 2">SBR_G</strain>
    </source>
</reference>
<dbReference type="EMBL" id="SPMZ01000037">
    <property type="protein sequence ID" value="NMQ20056.1"/>
    <property type="molecule type" value="Genomic_DNA"/>
</dbReference>
<proteinExistence type="predicted"/>
<organism evidence="1 2">
    <name type="scientific">Candidatus Competibacter phosphatis</name>
    <dbReference type="NCBI Taxonomy" id="221280"/>
    <lineage>
        <taxon>Bacteria</taxon>
        <taxon>Pseudomonadati</taxon>
        <taxon>Pseudomonadota</taxon>
        <taxon>Gammaproteobacteria</taxon>
        <taxon>Candidatus Competibacteraceae</taxon>
        <taxon>Candidatus Competibacter</taxon>
    </lineage>
</organism>
<keyword evidence="2" id="KW-1185">Reference proteome</keyword>
<dbReference type="InterPro" id="IPR018685">
    <property type="entry name" value="DUF2173"/>
</dbReference>
<protein>
    <submittedName>
        <fullName evidence="1">DUF2173 family protein</fullName>
    </submittedName>
</protein>